<accession>A0ABS0SD03</accession>
<dbReference type="Proteomes" id="UP000601789">
    <property type="component" value="Unassembled WGS sequence"/>
</dbReference>
<name>A0ABS0SD03_9HYPH</name>
<keyword evidence="2" id="KW-1185">Reference proteome</keyword>
<dbReference type="EMBL" id="JADGMQ010000003">
    <property type="protein sequence ID" value="MBI1620357.1"/>
    <property type="molecule type" value="Genomic_DNA"/>
</dbReference>
<proteinExistence type="predicted"/>
<reference evidence="1 2" key="1">
    <citation type="submission" date="2020-10" db="EMBL/GenBank/DDBJ databases">
        <title>Aquamicrobium zhengzhouensis sp. nov., a exopolysaccharide producing bacterium isolated from farmland soil.</title>
        <authorList>
            <person name="Wang X."/>
        </authorList>
    </citation>
    <scope>NUCLEOTIDE SEQUENCE [LARGE SCALE GENOMIC DNA]</scope>
    <source>
        <strain evidence="2">cd-1</strain>
    </source>
</reference>
<dbReference type="InterPro" id="IPR056209">
    <property type="entry name" value="SU10_adaptor"/>
</dbReference>
<dbReference type="Pfam" id="PF24175">
    <property type="entry name" value="SU10_adaptor"/>
    <property type="match status" value="1"/>
</dbReference>
<protein>
    <submittedName>
        <fullName evidence="1">Uncharacterized protein</fullName>
    </submittedName>
</protein>
<organism evidence="1 2">
    <name type="scientific">Aquamicrobium zhengzhouense</name>
    <dbReference type="NCBI Taxonomy" id="2781738"/>
    <lineage>
        <taxon>Bacteria</taxon>
        <taxon>Pseudomonadati</taxon>
        <taxon>Pseudomonadota</taxon>
        <taxon>Alphaproteobacteria</taxon>
        <taxon>Hyphomicrobiales</taxon>
        <taxon>Phyllobacteriaceae</taxon>
        <taxon>Aquamicrobium</taxon>
    </lineage>
</organism>
<evidence type="ECO:0000313" key="1">
    <source>
        <dbReference type="EMBL" id="MBI1620357.1"/>
    </source>
</evidence>
<evidence type="ECO:0000313" key="2">
    <source>
        <dbReference type="Proteomes" id="UP000601789"/>
    </source>
</evidence>
<gene>
    <name evidence="1" type="ORF">IOD40_06725</name>
</gene>
<comment type="caution">
    <text evidence="1">The sequence shown here is derived from an EMBL/GenBank/DDBJ whole genome shotgun (WGS) entry which is preliminary data.</text>
</comment>
<dbReference type="RefSeq" id="WP_198475638.1">
    <property type="nucleotide sequence ID" value="NZ_JADGMQ010000003.1"/>
</dbReference>
<sequence>MTWDYNRLKAEVTKFAMRGGDTEYEDTVPTFISLGESALNRELPLRVMEVDTPLIGATGSRLIPLPADFVEPFALHLTTYGEPRCVRPGVAGQMKVRSSNSEPTEWAINGTNIELNAPCDQNHSFTFRYRKSFALSDAEPTNWLLTHYPDAYLAAALVWGGVFMRDTAEAAPWKAILDDAIAKIGWLEARSIAVAPLTADPALAGRGGFNIYTG</sequence>